<gene>
    <name evidence="1" type="ORF">TM448B02357_0009</name>
</gene>
<name>A0A6M3XWQ7_9ZZZZ</name>
<sequence>MRVDEIRAWEKDPVTIDFFERLKVHHEDADMEVHKSLAAYDLNNAALHNAGMVMLEEVLDIVYRMIEDAKEGGE</sequence>
<reference evidence="1" key="1">
    <citation type="submission" date="2020-03" db="EMBL/GenBank/DDBJ databases">
        <title>The deep terrestrial virosphere.</title>
        <authorList>
            <person name="Holmfeldt K."/>
            <person name="Nilsson E."/>
            <person name="Simone D."/>
            <person name="Lopez-Fernandez M."/>
            <person name="Wu X."/>
            <person name="de Brujin I."/>
            <person name="Lundin D."/>
            <person name="Andersson A."/>
            <person name="Bertilsson S."/>
            <person name="Dopson M."/>
        </authorList>
    </citation>
    <scope>NUCLEOTIDE SEQUENCE</scope>
    <source>
        <strain evidence="1">TM448B02357</strain>
    </source>
</reference>
<proteinExistence type="predicted"/>
<accession>A0A6M3XWQ7</accession>
<dbReference type="EMBL" id="MT144905">
    <property type="protein sequence ID" value="QJI01204.1"/>
    <property type="molecule type" value="Genomic_DNA"/>
</dbReference>
<evidence type="ECO:0000313" key="1">
    <source>
        <dbReference type="EMBL" id="QJI01204.1"/>
    </source>
</evidence>
<organism evidence="1">
    <name type="scientific">viral metagenome</name>
    <dbReference type="NCBI Taxonomy" id="1070528"/>
    <lineage>
        <taxon>unclassified sequences</taxon>
        <taxon>metagenomes</taxon>
        <taxon>organismal metagenomes</taxon>
    </lineage>
</organism>
<dbReference type="AlphaFoldDB" id="A0A6M3XWQ7"/>
<protein>
    <submittedName>
        <fullName evidence="1">Uncharacterized protein</fullName>
    </submittedName>
</protein>